<feature type="binding site" evidence="3">
    <location>
        <position position="228"/>
    </location>
    <ligand>
        <name>substrate</name>
    </ligand>
</feature>
<evidence type="ECO:0000256" key="4">
    <source>
        <dbReference type="NCBIfam" id="TIGR03241"/>
    </source>
</evidence>
<proteinExistence type="inferred from homology"/>
<comment type="catalytic activity">
    <reaction evidence="3">
        <text>N(2)-succinyl-L-arginine + 2 H2O + 2 H(+) = N(2)-succinyl-L-ornithine + 2 NH4(+) + CO2</text>
        <dbReference type="Rhea" id="RHEA:19533"/>
        <dbReference type="ChEBI" id="CHEBI:15377"/>
        <dbReference type="ChEBI" id="CHEBI:15378"/>
        <dbReference type="ChEBI" id="CHEBI:16526"/>
        <dbReference type="ChEBI" id="CHEBI:28938"/>
        <dbReference type="ChEBI" id="CHEBI:58241"/>
        <dbReference type="ChEBI" id="CHEBI:58514"/>
        <dbReference type="EC" id="3.5.3.23"/>
    </reaction>
</comment>
<name>A0A4R7NYQ4_9GAMM</name>
<evidence type="ECO:0000256" key="1">
    <source>
        <dbReference type="ARBA" id="ARBA00022503"/>
    </source>
</evidence>
<feature type="active site" evidence="3">
    <location>
        <position position="180"/>
    </location>
</feature>
<dbReference type="Proteomes" id="UP000295341">
    <property type="component" value="Unassembled WGS sequence"/>
</dbReference>
<feature type="binding site" evidence="3">
    <location>
        <begin position="25"/>
        <end position="34"/>
    </location>
    <ligand>
        <name>substrate</name>
    </ligand>
</feature>
<dbReference type="PANTHER" id="PTHR30420">
    <property type="entry name" value="N-SUCCINYLARGININE DIHYDROLASE"/>
    <property type="match status" value="1"/>
</dbReference>
<comment type="subunit">
    <text evidence="3">Homodimer.</text>
</comment>
<comment type="function">
    <text evidence="3">Catalyzes the hydrolysis of N(2)-succinylarginine into N(2)-succinylornithine, ammonia and CO(2).</text>
</comment>
<dbReference type="HAMAP" id="MF_01172">
    <property type="entry name" value="AstB"/>
    <property type="match status" value="1"/>
</dbReference>
<dbReference type="PANTHER" id="PTHR30420:SF2">
    <property type="entry name" value="N-SUCCINYLARGININE DIHYDROLASE"/>
    <property type="match status" value="1"/>
</dbReference>
<sequence length="461" mass="50388">MNEITHLTAIEANFDGLVGPTHHYAGLAQGNRASARNAAQRSNPREAALQGLAKMRALADLGLAQGVLPPQERPHLPTLRAQGYRGRDAYVLDHVRRDDPDLLLAVGSASSMWAANAATVSPSADTADGRVHFTSANLVSHRHRAIEAATTARVLAKLFADPELFVHHGPLPAMPATADEGAANHMRLCSDVGEAGLEVFVYGRDAKDPIDVVADDADPDAAPVAPARQARGAGEAIARRHRLRPARVAHLRQAPSAIAAGAFHNDVVAVAHRGLLLHHEHAFMDLEALRTQAGKALGPEFRPRFVEVRDKQLSLDDAVASYLFNSQIVDVPGRGMWLICAQECREMTRAWNLIQEWIADPTLPIRGVEVFDLRQSMRNGGGPACLRLRVVLTPQQQAAVHAPCWITPERHGQLVDWVRRHYRDRLVPADLADPQLLDESRTALDRLTQLLGLGSLYEFQR</sequence>
<dbReference type="Pfam" id="PF04996">
    <property type="entry name" value="AstB"/>
    <property type="match status" value="1"/>
</dbReference>
<dbReference type="InterPro" id="IPR007079">
    <property type="entry name" value="SuccinylArg_d-Hdrlase_AstB"/>
</dbReference>
<dbReference type="EC" id="3.5.3.23" evidence="3 4"/>
<feature type="binding site" evidence="3">
    <location>
        <position position="116"/>
    </location>
    <ligand>
        <name>substrate</name>
    </ligand>
</feature>
<evidence type="ECO:0000313" key="5">
    <source>
        <dbReference type="EMBL" id="TDU25871.1"/>
    </source>
</evidence>
<comment type="pathway">
    <text evidence="3">Amino-acid degradation; L-arginine degradation via AST pathway; L-glutamate and succinate from L-arginine: step 2/5.</text>
</comment>
<keyword evidence="6" id="KW-1185">Reference proteome</keyword>
<dbReference type="NCBIfam" id="TIGR03241">
    <property type="entry name" value="arg_catab_astB"/>
    <property type="match status" value="1"/>
</dbReference>
<feature type="binding site" evidence="3">
    <location>
        <position position="379"/>
    </location>
    <ligand>
        <name>substrate</name>
    </ligand>
</feature>
<organism evidence="5 6">
    <name type="scientific">Panacagrimonas perspica</name>
    <dbReference type="NCBI Taxonomy" id="381431"/>
    <lineage>
        <taxon>Bacteria</taxon>
        <taxon>Pseudomonadati</taxon>
        <taxon>Pseudomonadota</taxon>
        <taxon>Gammaproteobacteria</taxon>
        <taxon>Nevskiales</taxon>
        <taxon>Nevskiaceae</taxon>
        <taxon>Panacagrimonas</taxon>
    </lineage>
</organism>
<gene>
    <name evidence="3" type="primary">astB</name>
    <name evidence="5" type="ORF">DFR24_4316</name>
</gene>
<dbReference type="Gene3D" id="3.75.10.20">
    <property type="entry name" value="Succinylarginine dihydrolase"/>
    <property type="match status" value="1"/>
</dbReference>
<evidence type="ECO:0000256" key="3">
    <source>
        <dbReference type="HAMAP-Rule" id="MF_01172"/>
    </source>
</evidence>
<reference evidence="5 6" key="1">
    <citation type="submission" date="2019-03" db="EMBL/GenBank/DDBJ databases">
        <title>Genomic Encyclopedia of Type Strains, Phase IV (KMG-IV): sequencing the most valuable type-strain genomes for metagenomic binning, comparative biology and taxonomic classification.</title>
        <authorList>
            <person name="Goeker M."/>
        </authorList>
    </citation>
    <scope>NUCLEOTIDE SEQUENCE [LARGE SCALE GENOMIC DNA]</scope>
    <source>
        <strain evidence="5 6">DSM 26377</strain>
    </source>
</reference>
<dbReference type="UniPathway" id="UPA00185">
    <property type="reaction ID" value="UER00280"/>
</dbReference>
<dbReference type="EMBL" id="SOBT01000011">
    <property type="protein sequence ID" value="TDU25871.1"/>
    <property type="molecule type" value="Genomic_DNA"/>
</dbReference>
<dbReference type="SUPFAM" id="SSF55909">
    <property type="entry name" value="Pentein"/>
    <property type="match status" value="1"/>
</dbReference>
<dbReference type="GO" id="GO:0019545">
    <property type="term" value="P:L-arginine catabolic process to succinate"/>
    <property type="evidence" value="ECO:0007669"/>
    <property type="project" value="UniProtKB-UniRule"/>
</dbReference>
<feature type="binding site" evidence="3">
    <location>
        <position position="266"/>
    </location>
    <ligand>
        <name>substrate</name>
    </ligand>
</feature>
<protein>
    <recommendedName>
        <fullName evidence="3 4">N-succinylarginine dihydrolase</fullName>
        <ecNumber evidence="3 4">3.5.3.23</ecNumber>
    </recommendedName>
</protein>
<comment type="caution">
    <text evidence="5">The sequence shown here is derived from an EMBL/GenBank/DDBJ whole genome shotgun (WGS) entry which is preliminary data.</text>
</comment>
<dbReference type="GO" id="GO:0009015">
    <property type="term" value="F:N-succinylarginine dihydrolase activity"/>
    <property type="evidence" value="ECO:0007669"/>
    <property type="project" value="UniProtKB-UniRule"/>
</dbReference>
<dbReference type="GO" id="GO:0019544">
    <property type="term" value="P:L-arginine catabolic process to L-glutamate"/>
    <property type="evidence" value="ECO:0007669"/>
    <property type="project" value="UniProtKB-UniRule"/>
</dbReference>
<accession>A0A4R7NYQ4</accession>
<dbReference type="NCBIfam" id="NF009789">
    <property type="entry name" value="PRK13281.1"/>
    <property type="match status" value="1"/>
</dbReference>
<feature type="binding site" evidence="3">
    <location>
        <begin position="143"/>
        <end position="144"/>
    </location>
    <ligand>
        <name>substrate</name>
    </ligand>
</feature>
<evidence type="ECO:0000256" key="2">
    <source>
        <dbReference type="ARBA" id="ARBA00022801"/>
    </source>
</evidence>
<feature type="active site" evidence="3">
    <location>
        <position position="264"/>
    </location>
</feature>
<keyword evidence="2 3" id="KW-0378">Hydrolase</keyword>
<evidence type="ECO:0000313" key="6">
    <source>
        <dbReference type="Proteomes" id="UP000295341"/>
    </source>
</evidence>
<comment type="similarity">
    <text evidence="3">Belongs to the succinylarginine dihydrolase family.</text>
</comment>
<feature type="active site" description="Nucleophile" evidence="3">
    <location>
        <position position="385"/>
    </location>
</feature>
<dbReference type="InterPro" id="IPR037031">
    <property type="entry name" value="AstB_sf"/>
</dbReference>
<dbReference type="AlphaFoldDB" id="A0A4R7NYQ4"/>
<keyword evidence="1 3" id="KW-0056">Arginine metabolism</keyword>